<sequence length="194" mass="20604">MYSTTVLLGLLLALATTAHSIAIHKPDESPSPATKAVVSTNNGFAVQSGYEGYLLNQQKTGHAIGNWLASPKLGILKSVLLPVSSFLLVYGAKTLGVILHLLLALFLGVATTTAVCSFTPLCTISVAGPALSIFKGQSLKEQVSELTRTYMTPNNLEMVSKFVQSALDKYSIAPRHEAEQPEPNVTENETTSSA</sequence>
<feature type="transmembrane region" description="Helical" evidence="1">
    <location>
        <begin position="97"/>
        <end position="115"/>
    </location>
</feature>
<reference evidence="4 5" key="1">
    <citation type="submission" date="2025-04" db="UniProtKB">
        <authorList>
            <consortium name="RefSeq"/>
        </authorList>
    </citation>
    <scope>IDENTIFICATION</scope>
</reference>
<accession>A0AAJ6YVE3</accession>
<dbReference type="KEGG" id="csol:105367918"/>
<feature type="signal peptide" evidence="2">
    <location>
        <begin position="1"/>
        <end position="20"/>
    </location>
</feature>
<dbReference type="AlphaFoldDB" id="A0AAJ6YVE3"/>
<evidence type="ECO:0000313" key="5">
    <source>
        <dbReference type="RefSeq" id="XP_011505082.1"/>
    </source>
</evidence>
<organism evidence="3 4">
    <name type="scientific">Ceratosolen solmsi marchali</name>
    <dbReference type="NCBI Taxonomy" id="326594"/>
    <lineage>
        <taxon>Eukaryota</taxon>
        <taxon>Metazoa</taxon>
        <taxon>Ecdysozoa</taxon>
        <taxon>Arthropoda</taxon>
        <taxon>Hexapoda</taxon>
        <taxon>Insecta</taxon>
        <taxon>Pterygota</taxon>
        <taxon>Neoptera</taxon>
        <taxon>Endopterygota</taxon>
        <taxon>Hymenoptera</taxon>
        <taxon>Apocrita</taxon>
        <taxon>Proctotrupomorpha</taxon>
        <taxon>Chalcidoidea</taxon>
        <taxon>Agaonidae</taxon>
        <taxon>Agaoninae</taxon>
        <taxon>Ceratosolen</taxon>
    </lineage>
</organism>
<dbReference type="RefSeq" id="XP_011505082.1">
    <property type="nucleotide sequence ID" value="XM_011506780.1"/>
</dbReference>
<gene>
    <name evidence="4" type="primary">LOC105367909</name>
    <name evidence="5" type="synonym">LOC105367918</name>
</gene>
<evidence type="ECO:0000256" key="1">
    <source>
        <dbReference type="SAM" id="Phobius"/>
    </source>
</evidence>
<proteinExistence type="predicted"/>
<dbReference type="KEGG" id="csol:105367909"/>
<evidence type="ECO:0000256" key="2">
    <source>
        <dbReference type="SAM" id="SignalP"/>
    </source>
</evidence>
<evidence type="ECO:0000313" key="4">
    <source>
        <dbReference type="RefSeq" id="XP_011505069.1"/>
    </source>
</evidence>
<keyword evidence="3" id="KW-1185">Reference proteome</keyword>
<keyword evidence="1" id="KW-0472">Membrane</keyword>
<dbReference type="GeneID" id="105367918"/>
<feature type="chain" id="PRO_5044708458" evidence="2">
    <location>
        <begin position="21"/>
        <end position="194"/>
    </location>
</feature>
<protein>
    <submittedName>
        <fullName evidence="4">Uncharacterized protein LOC105367909</fullName>
    </submittedName>
    <submittedName>
        <fullName evidence="5">Uncharacterized protein LOC105367918</fullName>
    </submittedName>
</protein>
<keyword evidence="2" id="KW-0732">Signal</keyword>
<dbReference type="GeneID" id="105367909"/>
<name>A0AAJ6YVE3_9HYME</name>
<keyword evidence="1" id="KW-0812">Transmembrane</keyword>
<evidence type="ECO:0000313" key="3">
    <source>
        <dbReference type="Proteomes" id="UP000695007"/>
    </source>
</evidence>
<dbReference type="Proteomes" id="UP000695007">
    <property type="component" value="Unplaced"/>
</dbReference>
<dbReference type="RefSeq" id="XP_011505069.1">
    <property type="nucleotide sequence ID" value="XM_011506767.1"/>
</dbReference>
<keyword evidence="1" id="KW-1133">Transmembrane helix</keyword>